<feature type="transmembrane region" description="Helical" evidence="3">
    <location>
        <begin position="2794"/>
        <end position="2816"/>
    </location>
</feature>
<evidence type="ECO:0000256" key="1">
    <source>
        <dbReference type="PROSITE-ProRule" id="PRU00221"/>
    </source>
</evidence>
<keyword evidence="3" id="KW-1133">Transmembrane helix</keyword>
<dbReference type="OrthoDB" id="295386at2759"/>
<evidence type="ECO:0000256" key="3">
    <source>
        <dbReference type="SAM" id="Phobius"/>
    </source>
</evidence>
<dbReference type="SMART" id="SM00320">
    <property type="entry name" value="WD40"/>
    <property type="match status" value="5"/>
</dbReference>
<keyword evidence="1" id="KW-0853">WD repeat</keyword>
<dbReference type="InterPro" id="IPR036322">
    <property type="entry name" value="WD40_repeat_dom_sf"/>
</dbReference>
<reference evidence="6" key="1">
    <citation type="journal article" date="2006" name="PLoS Biol.">
        <title>Macronuclear genome sequence of the ciliate Tetrahymena thermophila, a model eukaryote.</title>
        <authorList>
            <person name="Eisen J.A."/>
            <person name="Coyne R.S."/>
            <person name="Wu M."/>
            <person name="Wu D."/>
            <person name="Thiagarajan M."/>
            <person name="Wortman J.R."/>
            <person name="Badger J.H."/>
            <person name="Ren Q."/>
            <person name="Amedeo P."/>
            <person name="Jones K.M."/>
            <person name="Tallon L.J."/>
            <person name="Delcher A.L."/>
            <person name="Salzberg S.L."/>
            <person name="Silva J.C."/>
            <person name="Haas B.J."/>
            <person name="Majoros W.H."/>
            <person name="Farzad M."/>
            <person name="Carlton J.M."/>
            <person name="Smith R.K. Jr."/>
            <person name="Garg J."/>
            <person name="Pearlman R.E."/>
            <person name="Karrer K.M."/>
            <person name="Sun L."/>
            <person name="Manning G."/>
            <person name="Elde N.C."/>
            <person name="Turkewitz A.P."/>
            <person name="Asai D.J."/>
            <person name="Wilkes D.E."/>
            <person name="Wang Y."/>
            <person name="Cai H."/>
            <person name="Collins K."/>
            <person name="Stewart B.A."/>
            <person name="Lee S.R."/>
            <person name="Wilamowska K."/>
            <person name="Weinberg Z."/>
            <person name="Ruzzo W.L."/>
            <person name="Wloga D."/>
            <person name="Gaertig J."/>
            <person name="Frankel J."/>
            <person name="Tsao C.-C."/>
            <person name="Gorovsky M.A."/>
            <person name="Keeling P.J."/>
            <person name="Waller R.F."/>
            <person name="Patron N.J."/>
            <person name="Cherry J.M."/>
            <person name="Stover N.A."/>
            <person name="Krieger C.J."/>
            <person name="del Toro C."/>
            <person name="Ryder H.F."/>
            <person name="Williamson S.C."/>
            <person name="Barbeau R.A."/>
            <person name="Hamilton E.P."/>
            <person name="Orias E."/>
        </authorList>
    </citation>
    <scope>NUCLEOTIDE SEQUENCE [LARGE SCALE GENOMIC DNA]</scope>
    <source>
        <strain evidence="6">SB210</strain>
    </source>
</reference>
<feature type="compositionally biased region" description="Basic and acidic residues" evidence="2">
    <location>
        <begin position="3462"/>
        <end position="3487"/>
    </location>
</feature>
<feature type="transmembrane region" description="Helical" evidence="3">
    <location>
        <begin position="2770"/>
        <end position="2788"/>
    </location>
</feature>
<feature type="signal peptide" evidence="4">
    <location>
        <begin position="1"/>
        <end position="24"/>
    </location>
</feature>
<dbReference type="RefSeq" id="XP_012651077.1">
    <property type="nucleotide sequence ID" value="XM_012795623.1"/>
</dbReference>
<proteinExistence type="predicted"/>
<dbReference type="InterPro" id="IPR001680">
    <property type="entry name" value="WD40_rpt"/>
</dbReference>
<dbReference type="InterPro" id="IPR015943">
    <property type="entry name" value="WD40/YVTN_repeat-like_dom_sf"/>
</dbReference>
<sequence>MQLQLIVITFILVNILYKSTKVLCQNCPQNCFQCNNSLQCSQCNSGYRLDQNNHTCLPYCNFGQSYDVQSNSCQSICPNSYYSDSQTSLCKPLLPCPTMNQQGQSFFDVFLSMISSSSGKIIVQGMVGGNYSSKIIILDNQNYQPVGQLIGHDDGVIGMYNLRVNKINDLGNTSIQQAQFPQGQEILISVSRTQLIIWNLNYNQILFKILLPKSLIGYYKLVQITKDYVILMENTDTLNNFAVVYMSEIVNLPIYQQQTTSTLISSSYKLFSNAHIKSITGILILPNYQLISYGQDQKIVVWISINQPDNFQYQCSFNSPVNLVLQLSNSSYLIQIDNDYSLFIYNSFNCNEIETYHGNPIQQILANPSPQMSNIIYFFSCSISEVILYIYDTNQQIYSYISQVNSDNQYRFITNNYFVFISSNGNVSVNQFDDNTGIILIYQYNLFFKQLNPVNQVAVNNQNLLILSSELTILQLTHLPQDPKQLPVQMQITDKKKNIKTKMKYHTDAVNGILFDRLYDRVITYSIDGSFKIWEERVLENQGNVTDYRLVIEQFHPSCNILVDQFCYRQILDMTIVIPNLLACLYNDNTIVLWNYNPFKVTLNATLSLDLKTLSINNMYVYKNTFIAFNNAQQLKVYNFITMNFTSVINDSFYYAVLENNNGIDYAYFIRANQGRVIIMNLATKAILMTNSYSGNLGFAKYYSEIKYLFFSTVSNNILYIYPFLFSGVKRYSINKPVAISVDVVTKNFMVYQQDYNIAYFYWVGTSLYIYGTYTFSASVPQKLSAPLSNPEQHFFVQNTAFPAIQNQVISFSYQYNNQMLLTFADKISSMAIDPITKKLYLGFENGNIYSGGISTNYYAYIDSAYYFNGIYYNQNNRSIYAFNNNIHQIDTTTMTKPKIYSGAHKSTINDIIIDINNNWIVSYSNDTTNNFYRWNMNSTNVSQFKGGQTQNILRAFLDLDVDIIISYSSDMTFAVWQYSNQTLLYIINTHILEQAKYNASIASIPPDQQIPYKIVSYYHDPINKRIISINNNQNLFMHYYCDAPNANPPIKQNTYTTYTIPNMIDLYVDLDPVYGKFYVKVLINMIYSLQTYNFHTFAYEQQLSYHTDNILGMKYINTKSYSFQYTLLVIMDRMTQQFILSISTQNPLITNFIVFEKMDHIYLYSEWYKNVLSYRLAVHRLSTGVLIKQILNSQYIENGNVNMVFLDEEHYQLLIYKSLILNIFTVDVRTFSYTNYFTYKYNPPLKKAMFIKEHNLMCHIDAYYLEIYQMDFSFNTDKIELSMVQQKQPSYFYSQNSSMLYYIDTDNNAWQFGNQGQQGKFVQSLSLVRQTRFQNGFFYIITDQQIIQFGEIASNLQQLYQVNFEIKNAYFLDKFIFCEDFYFKLIKLSYNPLIQIQSFNFQFTSKVKQIVSISNLNQIIVFLINSSIYRIDVIADKLLMQYSSIANLNIINYDNINSILIHHLETGFMIFYLDFATQSDYMNSQARSLQIQNTDPVYSMLFDYQYNRIFVLNVRKVIPKIRVYTYNVTTVNNVIQLSTPQLITIIPPPTKAQHLVMKIQNSQLIVQAYFQINTYSLDKLQLQLSIRDSNLLQTLKSFEILNVQGQIFPYVTQYDSFSIFQQNPSTNTWGLINKLYQSFPNLAANTQIFNPTTNYYSTQVIGISNGVYFNYNFFIQNFNSQTQNTPSSSSLSQLKCYYELPSANTLDKIQSSLMSFQSSFKLLNLQMQQTLFQIEVTQKFYYDPQLINLNSQVVYSGSNSRALMNIITDSFSLNQLTLLQVRNYDLDISQAKLVLFNPASKIITFENVVFKNTGNQFQFQLSNLQSMILENISISSLDLKGQSLLFNISNSDTIYINNFYIQNIYLYDGSYLLAFEKVNYVYINNLILDQIIIVASQTANNDLIVFKNVKQISIQNSNFTNLTFKQLNNVQMQQNLYIIQSQSVYDFELQLINVSYLDGVSFTQVLNSYTSNFQTYYQYQGTFSLSNSTFENSSNLQTPLIQLRGNSYQVIYSTFKNISCLACNGGALQVIEAQQLLINFTQFTFCSALNGGGLSISDSYYNLTEIYNSIFINNNATLNGGAIYLDTTNLFMQNSTIQQNQAMIGGGIRYLKIEPVFIYMMKNHLNSDLLNQNRNLKVVQNSIIMNKATIHSNNYGSYVSNIKILYSSVVYLDITGNDGLPDSVKNDKLNLQTCSVNRFQSGQYFNFQFQLLDDENNPLYFDLELVKKNKYPPSIQSEIMQFNIRADTNNTNIKLFGQYITDYLNFNSSSKSFQISLMQLIANPQTQNMFYIESESILKVPNPSLQSRDIKSGPFHITFIVDFRECIIGELYRLQGSIYYCQECLDQTYSIVEPDKEKYLDQQCIRCPDQAEHCYRNQMTLKQGYWKSTNLTDSIVECSNKLSNCVGTQEQGYCLEGHIGPLCEQCDIQGKFWNQKYYTDGSFDCKECSKLLMAINLVPTIFIALGMVVYVLISIRIAWDISEMIVIGYYLRKLKFAPVSKSSFLDTTNMNMKAMMNYVQISQLVNTVKVALPSWLTFFPEYVGNPVQNMIYTLDCYLVNVNQQDIPIVFMRILWGLSIPFLYLAGMSIIYIIFVKLKFMRHNLSYIYSGLVFLFIFMQPNMIQNLLGAMSCREIDNQKYILSDISFKCYTPIHKKFIGFILMPGLLIWGFVIPFFILFKLNKNKDKLDDAKIRLIYGFLYQDYKTKNFYWEFVKSYMKIVIVCIYNFYGDPYTNKLVIALIVFILYIVVLVKFTPYQMIYFQQTDRNSMVVIIILVLMNIFLYNKPDTVQSQIFYIILLGIHNGYLAFMFFEVIKAKIQITFKKQFDKIKEKLSQYCSCLKPYLKIQKNIRLKTFLNWKKIKNLLHNIKVDKERGIIRDKIFGLSSQIVSSQSNIQSPLIKSSEKLVGQEYTKSKFNDKLFNEQNNMQESIQNIKIDNSSNNLELSKKKETIQLDKSDTSNQQSLQINNNNINQISISINNQTILFGSPYVQISKDEINESQVKFGSTSNNSNNNNLSPLLNNQSYEQMVIQSLNLNNSNLVKREGLISKSLKRVTQSTNITLSNNLTSQLILNQQLQQQNLNNQSLQLLQNQIISSIDQTRTIENYLFLQESPLMIPKNEPNNIFSEQKQNKQKEQEEQKEIDQVANSDIIDSASDSNNSQIKQKSPCNLEISAQESYFKKEFENISYEDMNHSQKQFDMIKQEQNDEIKEQSINQSKQMSDVCNEQSQQTPQIDNLYTPQYQDYYGQYQNYFYQNQQIDPLNLINQSDQIQPIETNKLNDVNIELQELNSLKEVVKSIKQQSKKQIKSANDLQSREKDHLKNMNFIEDNQIQNQIFTPKNYFGSQTEDSFEYRKQQTAQSSVLTNYKKVQSFKFDKKSNKIINPGTIIMDHQTIHTTDQGRIKSQSFGQGFENLNIGNTIIEYTEKNENQLQNDQQEQINYQDSVKSDLLNFESLPQPEHRETPKKKNESITNEFKNEEKDNEINSLSENE</sequence>
<dbReference type="PANTHER" id="PTHR11319">
    <property type="entry name" value="G PROTEIN-COUPLED RECEPTOR-RELATED"/>
    <property type="match status" value="1"/>
</dbReference>
<name>W7XGW7_TETTS</name>
<keyword evidence="6" id="KW-1185">Reference proteome</keyword>
<feature type="transmembrane region" description="Helical" evidence="3">
    <location>
        <begin position="2738"/>
        <end position="2758"/>
    </location>
</feature>
<accession>W7XGW7</accession>
<feature type="region of interest" description="Disordered" evidence="2">
    <location>
        <begin position="3458"/>
        <end position="3495"/>
    </location>
</feature>
<dbReference type="InParanoid" id="W7XGW7"/>
<evidence type="ECO:0000256" key="4">
    <source>
        <dbReference type="SAM" id="SignalP"/>
    </source>
</evidence>
<dbReference type="eggNOG" id="ENOG502SFTV">
    <property type="taxonomic scope" value="Eukaryota"/>
</dbReference>
<evidence type="ECO:0000313" key="5">
    <source>
        <dbReference type="EMBL" id="EWS76293.1"/>
    </source>
</evidence>
<dbReference type="PANTHER" id="PTHR11319:SF35">
    <property type="entry name" value="OUTER MEMBRANE PROTEIN PMPC-RELATED"/>
    <property type="match status" value="1"/>
</dbReference>
<dbReference type="EMBL" id="GG662845">
    <property type="protein sequence ID" value="EWS76293.1"/>
    <property type="molecule type" value="Genomic_DNA"/>
</dbReference>
<feature type="transmembrane region" description="Helical" evidence="3">
    <location>
        <begin position="2452"/>
        <end position="2474"/>
    </location>
</feature>
<keyword evidence="4" id="KW-0732">Signal</keyword>
<dbReference type="GeneID" id="24436758"/>
<keyword evidence="3 5" id="KW-0812">Transmembrane</keyword>
<feature type="repeat" description="WD" evidence="1">
    <location>
        <begin position="503"/>
        <end position="535"/>
    </location>
</feature>
<evidence type="ECO:0000313" key="6">
    <source>
        <dbReference type="Proteomes" id="UP000009168"/>
    </source>
</evidence>
<dbReference type="PROSITE" id="PS50082">
    <property type="entry name" value="WD_REPEATS_2"/>
    <property type="match status" value="1"/>
</dbReference>
<dbReference type="Proteomes" id="UP000009168">
    <property type="component" value="Unassembled WGS sequence"/>
</dbReference>
<keyword evidence="3" id="KW-0472">Membrane</keyword>
<feature type="transmembrane region" description="Helical" evidence="3">
    <location>
        <begin position="2658"/>
        <end position="2680"/>
    </location>
</feature>
<dbReference type="InterPro" id="IPR009030">
    <property type="entry name" value="Growth_fac_rcpt_cys_sf"/>
</dbReference>
<feature type="chain" id="PRO_5004903666" evidence="4">
    <location>
        <begin position="25"/>
        <end position="3495"/>
    </location>
</feature>
<feature type="transmembrane region" description="Helical" evidence="3">
    <location>
        <begin position="2607"/>
        <end position="2624"/>
    </location>
</feature>
<organism evidence="5 6">
    <name type="scientific">Tetrahymena thermophila (strain SB210)</name>
    <dbReference type="NCBI Taxonomy" id="312017"/>
    <lineage>
        <taxon>Eukaryota</taxon>
        <taxon>Sar</taxon>
        <taxon>Alveolata</taxon>
        <taxon>Ciliophora</taxon>
        <taxon>Intramacronucleata</taxon>
        <taxon>Oligohymenophorea</taxon>
        <taxon>Hymenostomatida</taxon>
        <taxon>Tetrahymenina</taxon>
        <taxon>Tetrahymenidae</taxon>
        <taxon>Tetrahymena</taxon>
    </lineage>
</organism>
<protein>
    <submittedName>
        <fullName evidence="5">Transmembrane protein, putative</fullName>
    </submittedName>
</protein>
<dbReference type="KEGG" id="tet:TTHERM_000001501"/>
<evidence type="ECO:0000256" key="2">
    <source>
        <dbReference type="SAM" id="MobiDB-lite"/>
    </source>
</evidence>
<dbReference type="SUPFAM" id="SSF50998">
    <property type="entry name" value="Quinoprotein alcohol dehydrogenase-like"/>
    <property type="match status" value="2"/>
</dbReference>
<dbReference type="Gene3D" id="2.130.10.10">
    <property type="entry name" value="YVTN repeat-like/Quinoprotein amine dehydrogenase"/>
    <property type="match status" value="2"/>
</dbReference>
<dbReference type="SUPFAM" id="SSF50978">
    <property type="entry name" value="WD40 repeat-like"/>
    <property type="match status" value="1"/>
</dbReference>
<gene>
    <name evidence="5" type="ORF">TTHERM_000001501</name>
</gene>
<dbReference type="InterPro" id="IPR011047">
    <property type="entry name" value="Quinoprotein_ADH-like_sf"/>
</dbReference>
<feature type="transmembrane region" description="Helical" evidence="3">
    <location>
        <begin position="2574"/>
        <end position="2595"/>
    </location>
</feature>
<dbReference type="SUPFAM" id="SSF57184">
    <property type="entry name" value="Growth factor receptor domain"/>
    <property type="match status" value="1"/>
</dbReference>